<evidence type="ECO:0000313" key="2">
    <source>
        <dbReference type="EMBL" id="HIS35614.1"/>
    </source>
</evidence>
<dbReference type="AlphaFoldDB" id="A0A9D1JMK4"/>
<feature type="chain" id="PRO_5039192094" evidence="1">
    <location>
        <begin position="21"/>
        <end position="151"/>
    </location>
</feature>
<name>A0A9D1JMK4_9BACT</name>
<evidence type="ECO:0000313" key="3">
    <source>
        <dbReference type="Proteomes" id="UP000823928"/>
    </source>
</evidence>
<evidence type="ECO:0000256" key="1">
    <source>
        <dbReference type="SAM" id="SignalP"/>
    </source>
</evidence>
<accession>A0A9D1JMK4</accession>
<gene>
    <name evidence="2" type="ORF">IAC10_03155</name>
</gene>
<proteinExistence type="predicted"/>
<organism evidence="2 3">
    <name type="scientific">Candidatus Scatousia excrementigallinarum</name>
    <dbReference type="NCBI Taxonomy" id="2840935"/>
    <lineage>
        <taxon>Bacteria</taxon>
        <taxon>Candidatus Scatousia</taxon>
    </lineage>
</organism>
<reference evidence="2" key="1">
    <citation type="submission" date="2020-10" db="EMBL/GenBank/DDBJ databases">
        <authorList>
            <person name="Gilroy R."/>
        </authorList>
    </citation>
    <scope>NUCLEOTIDE SEQUENCE</scope>
    <source>
        <strain evidence="2">6276</strain>
    </source>
</reference>
<keyword evidence="1" id="KW-0732">Signal</keyword>
<reference evidence="2" key="2">
    <citation type="journal article" date="2021" name="PeerJ">
        <title>Extensive microbial diversity within the chicken gut microbiome revealed by metagenomics and culture.</title>
        <authorList>
            <person name="Gilroy R."/>
            <person name="Ravi A."/>
            <person name="Getino M."/>
            <person name="Pursley I."/>
            <person name="Horton D.L."/>
            <person name="Alikhan N.F."/>
            <person name="Baker D."/>
            <person name="Gharbi K."/>
            <person name="Hall N."/>
            <person name="Watson M."/>
            <person name="Adriaenssens E.M."/>
            <person name="Foster-Nyarko E."/>
            <person name="Jarju S."/>
            <person name="Secka A."/>
            <person name="Antonio M."/>
            <person name="Oren A."/>
            <person name="Chaudhuri R.R."/>
            <person name="La Ragione R."/>
            <person name="Hildebrand F."/>
            <person name="Pallen M.J."/>
        </authorList>
    </citation>
    <scope>NUCLEOTIDE SEQUENCE</scope>
    <source>
        <strain evidence="2">6276</strain>
    </source>
</reference>
<dbReference type="Proteomes" id="UP000823928">
    <property type="component" value="Unassembled WGS sequence"/>
</dbReference>
<dbReference type="EMBL" id="DVIU01000066">
    <property type="protein sequence ID" value="HIS35614.1"/>
    <property type="molecule type" value="Genomic_DNA"/>
</dbReference>
<sequence length="151" mass="17338">MRNIFVILLGLILSINCAFATRYVTTTTFPNRPAYNPSIYNNPYRMYQRPSRNHYGRHPRPIYDRPYDNPRYRNRYGASSTQIKTRRVGGLLNSISNMFNGTPTGITPQVNPYWDGDFYAPNGKQTDYAGRNGWVHTNEQIGSGMGVHIID</sequence>
<comment type="caution">
    <text evidence="2">The sequence shown here is derived from an EMBL/GenBank/DDBJ whole genome shotgun (WGS) entry which is preliminary data.</text>
</comment>
<feature type="signal peptide" evidence="1">
    <location>
        <begin position="1"/>
        <end position="20"/>
    </location>
</feature>
<protein>
    <submittedName>
        <fullName evidence="2">Uncharacterized protein</fullName>
    </submittedName>
</protein>